<sequence>MEVAPVLAKFTNELEFINIDDIYHDLYVAGIVPHGEYFEVRKGDYVWMKAEDKGQFDVAIGAQVVKIVADKLFVMDDEGKTYTGSILVAVNPYQCLPIYTAERIKLYQDRNLGELPPHVFAIADNSYTRMRRDGQNQCIVISGESGAGKTENTKLTLLYLAAISGRHSQIEQQILAANPILEAFGNAKTIRNDNSSRFGKYTEIHFNPDGAIVGAQIKQYLLEKSRIVSQANEERSFHIFYSLLDGLDAGDKQRLDLVDASSYKYLTEGCTAKYNGRDDRPNFSHIRSAMKDLVFSDSEISDIIKVLAVILHMGNIEMEAHTIDHLDATQIPNMTHVERIGKLVDLEPAAIVKGITTKTIIIQNEPTVSNLAYRDAVDVRDALAKGIYVRLFVWIVGKINSVIIHPEAESCSLIGLLDIFGFENFNHNSFEQLCINFANETLQQFFFHHIFKLEQEEYDAEGIDWNHIDFVDNQDCLDLIGKKPMNIMSLMDEECMMPKGTDQTLLAKFNTTYSKDKIYLKPTRHKTQSFGIAHFAGEVYYDLFDRGLCCRQLKYLGMMETARIRQAGYPIRHAFQEFVGRFWCLGGLIPPSKSEDKQERARQICENVFGSSGDYQLGTCKVFLKIAGDLHLEQERSRILRNVTIVQRHIRRWCQRRRAAAIVMKRFLLAAVRHGRFRAWRNLFLIRFRKLRRQLILFQKLWRSYLANKSVNKEDLGEQNLQNFPEIPQSERTEEIEGTMETPVRVDEGFPLRDEPKGAAGECRKSCPPAVAEAEARKGGMPPKQKKPSKFRRSEAANNGCQPSTTSKAELPEDELAPELTKVRKRKSVAFSYRLLRRIVQSMETSSKVFLWENVLPTMEKAPREETMITAAVICLKLRRT</sequence>
<dbReference type="SMART" id="SM00242">
    <property type="entry name" value="MYSc"/>
    <property type="match status" value="1"/>
</dbReference>
<keyword evidence="4 7" id="KW-0518">Myosin</keyword>
<dbReference type="SUPFAM" id="SSF52540">
    <property type="entry name" value="P-loop containing nucleoside triphosphate hydrolases"/>
    <property type="match status" value="1"/>
</dbReference>
<dbReference type="GO" id="GO:0003774">
    <property type="term" value="F:cytoskeletal motor activity"/>
    <property type="evidence" value="ECO:0007669"/>
    <property type="project" value="UniProtKB-UniRule"/>
</dbReference>
<dbReference type="GO" id="GO:0016459">
    <property type="term" value="C:myosin complex"/>
    <property type="evidence" value="ECO:0007669"/>
    <property type="project" value="UniProtKB-KW"/>
</dbReference>
<dbReference type="PRINTS" id="PR00193">
    <property type="entry name" value="MYOSINHEAVY"/>
</dbReference>
<proteinExistence type="inferred from homology"/>
<evidence type="ECO:0000256" key="4">
    <source>
        <dbReference type="ARBA" id="ARBA00023123"/>
    </source>
</evidence>
<dbReference type="GO" id="GO:0048513">
    <property type="term" value="P:animal organ development"/>
    <property type="evidence" value="ECO:0007669"/>
    <property type="project" value="UniProtKB-ARBA"/>
</dbReference>
<dbReference type="PROSITE" id="PS51456">
    <property type="entry name" value="MYOSIN_MOTOR"/>
    <property type="match status" value="2"/>
</dbReference>
<protein>
    <recommendedName>
        <fullName evidence="9">Myosin motor domain-containing protein</fullName>
    </recommendedName>
</protein>
<keyword evidence="2 7" id="KW-0547">Nucleotide-binding</keyword>
<organism evidence="10">
    <name type="scientific">Darwinula stevensoni</name>
    <dbReference type="NCBI Taxonomy" id="69355"/>
    <lineage>
        <taxon>Eukaryota</taxon>
        <taxon>Metazoa</taxon>
        <taxon>Ecdysozoa</taxon>
        <taxon>Arthropoda</taxon>
        <taxon>Crustacea</taxon>
        <taxon>Oligostraca</taxon>
        <taxon>Ostracoda</taxon>
        <taxon>Podocopa</taxon>
        <taxon>Podocopida</taxon>
        <taxon>Darwinulocopina</taxon>
        <taxon>Darwinuloidea</taxon>
        <taxon>Darwinulidae</taxon>
        <taxon>Darwinula</taxon>
    </lineage>
</organism>
<evidence type="ECO:0000256" key="5">
    <source>
        <dbReference type="ARBA" id="ARBA00023175"/>
    </source>
</evidence>
<evidence type="ECO:0000259" key="9">
    <source>
        <dbReference type="PROSITE" id="PS51456"/>
    </source>
</evidence>
<feature type="binding site" evidence="7">
    <location>
        <begin position="143"/>
        <end position="150"/>
    </location>
    <ligand>
        <name>ATP</name>
        <dbReference type="ChEBI" id="CHEBI:30616"/>
    </ligand>
</feature>
<evidence type="ECO:0000313" key="10">
    <source>
        <dbReference type="EMBL" id="CAD7246658.1"/>
    </source>
</evidence>
<dbReference type="InterPro" id="IPR027417">
    <property type="entry name" value="P-loop_NTPase"/>
</dbReference>
<keyword evidence="5 7" id="KW-0505">Motor protein</keyword>
<dbReference type="Gene3D" id="1.20.58.530">
    <property type="match status" value="1"/>
</dbReference>
<feature type="region of interest" description="Disordered" evidence="8">
    <location>
        <begin position="773"/>
        <end position="813"/>
    </location>
</feature>
<evidence type="ECO:0000256" key="3">
    <source>
        <dbReference type="ARBA" id="ARBA00022840"/>
    </source>
</evidence>
<dbReference type="InterPro" id="IPR051724">
    <property type="entry name" value="Actin_motor_Myosin"/>
</dbReference>
<reference evidence="10" key="1">
    <citation type="submission" date="2020-11" db="EMBL/GenBank/DDBJ databases">
        <authorList>
            <person name="Tran Van P."/>
        </authorList>
    </citation>
    <scope>NUCLEOTIDE SEQUENCE</scope>
</reference>
<dbReference type="Proteomes" id="UP000677054">
    <property type="component" value="Unassembled WGS sequence"/>
</dbReference>
<evidence type="ECO:0000256" key="6">
    <source>
        <dbReference type="ARBA" id="ARBA00023203"/>
    </source>
</evidence>
<dbReference type="PANTHER" id="PTHR46049:SF10">
    <property type="entry name" value="MYOSIN VIIA"/>
    <property type="match status" value="1"/>
</dbReference>
<comment type="similarity">
    <text evidence="1 7">Belongs to the TRAFAC class myosin-kinesin ATPase superfamily. Myosin family.</text>
</comment>
<keyword evidence="3 7" id="KW-0067">ATP-binding</keyword>
<accession>A0A7R8XBK6</accession>
<gene>
    <name evidence="10" type="ORF">DSTB1V02_LOCUS6505</name>
</gene>
<evidence type="ECO:0000256" key="8">
    <source>
        <dbReference type="SAM" id="MobiDB-lite"/>
    </source>
</evidence>
<keyword evidence="11" id="KW-1185">Reference proteome</keyword>
<feature type="domain" description="Myosin motor" evidence="9">
    <location>
        <begin position="81"/>
        <end position="542"/>
    </location>
</feature>
<keyword evidence="6 7" id="KW-0009">Actin-binding</keyword>
<feature type="compositionally biased region" description="Polar residues" evidence="8">
    <location>
        <begin position="796"/>
        <end position="808"/>
    </location>
</feature>
<dbReference type="GO" id="GO:0048731">
    <property type="term" value="P:system development"/>
    <property type="evidence" value="ECO:0007669"/>
    <property type="project" value="UniProtKB-ARBA"/>
</dbReference>
<dbReference type="Gene3D" id="1.10.10.820">
    <property type="match status" value="1"/>
</dbReference>
<dbReference type="GO" id="GO:0003779">
    <property type="term" value="F:actin binding"/>
    <property type="evidence" value="ECO:0007669"/>
    <property type="project" value="UniProtKB-KW"/>
</dbReference>
<dbReference type="EMBL" id="CAJPEV010001200">
    <property type="protein sequence ID" value="CAG0891319.1"/>
    <property type="molecule type" value="Genomic_DNA"/>
</dbReference>
<dbReference type="EMBL" id="LR900717">
    <property type="protein sequence ID" value="CAD7246658.1"/>
    <property type="molecule type" value="Genomic_DNA"/>
</dbReference>
<dbReference type="InterPro" id="IPR036961">
    <property type="entry name" value="Kinesin_motor_dom_sf"/>
</dbReference>
<evidence type="ECO:0000256" key="2">
    <source>
        <dbReference type="ARBA" id="ARBA00022741"/>
    </source>
</evidence>
<dbReference type="Gene3D" id="1.20.120.720">
    <property type="entry name" value="Myosin VI head, motor domain, U50 subdomain"/>
    <property type="match status" value="1"/>
</dbReference>
<name>A0A7R8XBK6_9CRUS</name>
<dbReference type="FunFam" id="1.10.10.820:FF:000001">
    <property type="entry name" value="Myosin heavy chain"/>
    <property type="match status" value="1"/>
</dbReference>
<dbReference type="GO" id="GO:0009888">
    <property type="term" value="P:tissue development"/>
    <property type="evidence" value="ECO:0007669"/>
    <property type="project" value="UniProtKB-ARBA"/>
</dbReference>
<comment type="caution">
    <text evidence="7">Lacks conserved residue(s) required for the propagation of feature annotation.</text>
</comment>
<evidence type="ECO:0000313" key="11">
    <source>
        <dbReference type="Proteomes" id="UP000677054"/>
    </source>
</evidence>
<dbReference type="PANTHER" id="PTHR46049">
    <property type="entry name" value="AGAP003327-PA"/>
    <property type="match status" value="1"/>
</dbReference>
<dbReference type="InterPro" id="IPR001609">
    <property type="entry name" value="Myosin_head_motor_dom-like"/>
</dbReference>
<evidence type="ECO:0000256" key="7">
    <source>
        <dbReference type="PROSITE-ProRule" id="PRU00782"/>
    </source>
</evidence>
<dbReference type="OrthoDB" id="6108017at2759"/>
<dbReference type="AlphaFoldDB" id="A0A7R8XBK6"/>
<dbReference type="Gene3D" id="3.40.850.10">
    <property type="entry name" value="Kinesin motor domain"/>
    <property type="match status" value="1"/>
</dbReference>
<feature type="domain" description="Myosin motor" evidence="9">
    <location>
        <begin position="543"/>
        <end position="637"/>
    </location>
</feature>
<evidence type="ECO:0000256" key="1">
    <source>
        <dbReference type="ARBA" id="ARBA00008314"/>
    </source>
</evidence>
<dbReference type="GO" id="GO:0005524">
    <property type="term" value="F:ATP binding"/>
    <property type="evidence" value="ECO:0007669"/>
    <property type="project" value="UniProtKB-UniRule"/>
</dbReference>
<dbReference type="Pfam" id="PF00063">
    <property type="entry name" value="Myosin_head"/>
    <property type="match status" value="2"/>
</dbReference>
<dbReference type="Gene3D" id="1.20.5.4820">
    <property type="match status" value="1"/>
</dbReference>